<proteinExistence type="predicted"/>
<dbReference type="Proteomes" id="UP001480595">
    <property type="component" value="Unassembled WGS sequence"/>
</dbReference>
<reference evidence="2 3" key="1">
    <citation type="submission" date="2023-01" db="EMBL/GenBank/DDBJ databases">
        <title>Analysis of 21 Apiospora genomes using comparative genomics revels a genus with tremendous synthesis potential of carbohydrate active enzymes and secondary metabolites.</title>
        <authorList>
            <person name="Sorensen T."/>
        </authorList>
    </citation>
    <scope>NUCLEOTIDE SEQUENCE [LARGE SCALE GENOMIC DNA]</scope>
    <source>
        <strain evidence="2 3">CBS 135458</strain>
    </source>
</reference>
<evidence type="ECO:0000256" key="1">
    <source>
        <dbReference type="SAM" id="MobiDB-lite"/>
    </source>
</evidence>
<evidence type="ECO:0000313" key="3">
    <source>
        <dbReference type="Proteomes" id="UP001480595"/>
    </source>
</evidence>
<keyword evidence="3" id="KW-1185">Reference proteome</keyword>
<protein>
    <submittedName>
        <fullName evidence="2">Uncharacterized protein</fullName>
    </submittedName>
</protein>
<comment type="caution">
    <text evidence="2">The sequence shown here is derived from an EMBL/GenBank/DDBJ whole genome shotgun (WGS) entry which is preliminary data.</text>
</comment>
<feature type="region of interest" description="Disordered" evidence="1">
    <location>
        <begin position="86"/>
        <end position="163"/>
    </location>
</feature>
<organism evidence="2 3">
    <name type="scientific">Apiospora phragmitis</name>
    <dbReference type="NCBI Taxonomy" id="2905665"/>
    <lineage>
        <taxon>Eukaryota</taxon>
        <taxon>Fungi</taxon>
        <taxon>Dikarya</taxon>
        <taxon>Ascomycota</taxon>
        <taxon>Pezizomycotina</taxon>
        <taxon>Sordariomycetes</taxon>
        <taxon>Xylariomycetidae</taxon>
        <taxon>Amphisphaeriales</taxon>
        <taxon>Apiosporaceae</taxon>
        <taxon>Apiospora</taxon>
    </lineage>
</organism>
<dbReference type="EMBL" id="JAQQWL010000002">
    <property type="protein sequence ID" value="KAK8086426.1"/>
    <property type="molecule type" value="Genomic_DNA"/>
</dbReference>
<dbReference type="RefSeq" id="XP_066720950.1">
    <property type="nucleotide sequence ID" value="XM_066852809.1"/>
</dbReference>
<feature type="compositionally biased region" description="Basic residues" evidence="1">
    <location>
        <begin position="103"/>
        <end position="116"/>
    </location>
</feature>
<name>A0ABR1WTE9_9PEZI</name>
<feature type="compositionally biased region" description="Low complexity" evidence="1">
    <location>
        <begin position="117"/>
        <end position="126"/>
    </location>
</feature>
<dbReference type="GeneID" id="92085872"/>
<sequence length="163" mass="17019">MAPKKNNATGNGAAAAATAGDNANAMSPAEMEFLVAYFKHCSAASKPDPVDWQALGALFDLKDKKNVMQRFNRLCAKFGFFKAEPAADADSSSTPGGAPAGPTKKKNTGGRRKKKNAVTAPAPVTTSAKYDDDDGDDADGEVEAPDGPSPLKKRKVEDGMNEV</sequence>
<gene>
    <name evidence="2" type="ORF">PG994_001400</name>
</gene>
<accession>A0ABR1WTE9</accession>
<evidence type="ECO:0000313" key="2">
    <source>
        <dbReference type="EMBL" id="KAK8086426.1"/>
    </source>
</evidence>
<feature type="compositionally biased region" description="Acidic residues" evidence="1">
    <location>
        <begin position="131"/>
        <end position="144"/>
    </location>
</feature>